<feature type="region of interest" description="Disordered" evidence="1">
    <location>
        <begin position="214"/>
        <end position="235"/>
    </location>
</feature>
<feature type="non-terminal residue" evidence="2">
    <location>
        <position position="545"/>
    </location>
</feature>
<accession>A0ABQ9IF84</accession>
<evidence type="ECO:0000256" key="1">
    <source>
        <dbReference type="SAM" id="MobiDB-lite"/>
    </source>
</evidence>
<sequence length="545" mass="60445">MANDAPAAASRLSEQTVTRSGESITRPGRRVVWYDEGGRGGESHYTAPRGEGGRRLQRRWARNNTALQARGPAGQRQREQLAPPSLPPPHQLCSRYATIGCSQKTYSHFISNQGATVAERLARSPPTKASRAQFPAGSPDFCKWESLRTMPLVGGFPRGSPVSSAPSFRRRSIFTSITLIGSQDLTDKSLFTYSTNQAKANKLIAFHPMRGHSGRHKLAKQPKCAANKNEDPEGRGRDECIVGLRSTFFFPGCSVPQFVCSGYSVRPPPPHHPSVRRTGFDSRRGRPRIFARGNRARPFRWSGGFLGDLPFLPALAFRRCSPLTQFHPHRLLLWRVSSFTPDQNSTLAHPVFAAEKCGSDKVDISSRIKYAIATKRKALNRRAVFSSHCVCLRDFKRVTQGVSHKLWSNDKLIAKENLEERREPVFPPGSAGRKWHRARPRRYRRPPKAAAINTGGRRQLEVALGQRPAHVASRRLAGATGRPPPCVRHLAFEVDVARPTFLPLPPRGGATPKLTPARRGAALLSVLSSLSEHSRQATAPYRLFT</sequence>
<gene>
    <name evidence="2" type="ORF">PR048_000644</name>
</gene>
<keyword evidence="3" id="KW-1185">Reference proteome</keyword>
<evidence type="ECO:0000313" key="2">
    <source>
        <dbReference type="EMBL" id="KAJ8895319.1"/>
    </source>
</evidence>
<evidence type="ECO:0000313" key="3">
    <source>
        <dbReference type="Proteomes" id="UP001159363"/>
    </source>
</evidence>
<feature type="compositionally biased region" description="Basic residues" evidence="1">
    <location>
        <begin position="433"/>
        <end position="442"/>
    </location>
</feature>
<organism evidence="2 3">
    <name type="scientific">Dryococelus australis</name>
    <dbReference type="NCBI Taxonomy" id="614101"/>
    <lineage>
        <taxon>Eukaryota</taxon>
        <taxon>Metazoa</taxon>
        <taxon>Ecdysozoa</taxon>
        <taxon>Arthropoda</taxon>
        <taxon>Hexapoda</taxon>
        <taxon>Insecta</taxon>
        <taxon>Pterygota</taxon>
        <taxon>Neoptera</taxon>
        <taxon>Polyneoptera</taxon>
        <taxon>Phasmatodea</taxon>
        <taxon>Verophasmatodea</taxon>
        <taxon>Anareolatae</taxon>
        <taxon>Phasmatidae</taxon>
        <taxon>Eurycanthinae</taxon>
        <taxon>Dryococelus</taxon>
    </lineage>
</organism>
<protein>
    <submittedName>
        <fullName evidence="2">Uncharacterized protein</fullName>
    </submittedName>
</protein>
<dbReference type="EMBL" id="JARBHB010000001">
    <property type="protein sequence ID" value="KAJ8895319.1"/>
    <property type="molecule type" value="Genomic_DNA"/>
</dbReference>
<comment type="caution">
    <text evidence="2">The sequence shown here is derived from an EMBL/GenBank/DDBJ whole genome shotgun (WGS) entry which is preliminary data.</text>
</comment>
<feature type="compositionally biased region" description="Basic and acidic residues" evidence="1">
    <location>
        <begin position="32"/>
        <end position="42"/>
    </location>
</feature>
<proteinExistence type="predicted"/>
<feature type="region of interest" description="Disordered" evidence="1">
    <location>
        <begin position="1"/>
        <end position="88"/>
    </location>
</feature>
<dbReference type="Proteomes" id="UP001159363">
    <property type="component" value="Chromosome 1"/>
</dbReference>
<feature type="region of interest" description="Disordered" evidence="1">
    <location>
        <begin position="423"/>
        <end position="442"/>
    </location>
</feature>
<name>A0ABQ9IF84_9NEOP</name>
<feature type="compositionally biased region" description="Polar residues" evidence="1">
    <location>
        <begin position="12"/>
        <end position="23"/>
    </location>
</feature>
<reference evidence="2 3" key="1">
    <citation type="submission" date="2023-02" db="EMBL/GenBank/DDBJ databases">
        <title>LHISI_Scaffold_Assembly.</title>
        <authorList>
            <person name="Stuart O.P."/>
            <person name="Cleave R."/>
            <person name="Magrath M.J.L."/>
            <person name="Mikheyev A.S."/>
        </authorList>
    </citation>
    <scope>NUCLEOTIDE SEQUENCE [LARGE SCALE GENOMIC DNA]</scope>
    <source>
        <strain evidence="2">Daus_M_001</strain>
        <tissue evidence="2">Leg muscle</tissue>
    </source>
</reference>